<organism evidence="1">
    <name type="scientific">bioreactor metagenome</name>
    <dbReference type="NCBI Taxonomy" id="1076179"/>
    <lineage>
        <taxon>unclassified sequences</taxon>
        <taxon>metagenomes</taxon>
        <taxon>ecological metagenomes</taxon>
    </lineage>
</organism>
<comment type="caution">
    <text evidence="1">The sequence shown here is derived from an EMBL/GenBank/DDBJ whole genome shotgun (WGS) entry which is preliminary data.</text>
</comment>
<dbReference type="InterPro" id="IPR024033">
    <property type="entry name" value="OXTCase_su_AllG_h-dom"/>
</dbReference>
<dbReference type="AlphaFoldDB" id="A0A644XWZ8"/>
<dbReference type="Gene3D" id="3.40.50.720">
    <property type="entry name" value="NAD(P)-binding Rossmann-like Domain"/>
    <property type="match status" value="1"/>
</dbReference>
<reference evidence="1" key="1">
    <citation type="submission" date="2019-08" db="EMBL/GenBank/DDBJ databases">
        <authorList>
            <person name="Kucharzyk K."/>
            <person name="Murdoch R.W."/>
            <person name="Higgins S."/>
            <person name="Loffler F."/>
        </authorList>
    </citation>
    <scope>NUCLEOTIDE SEQUENCE</scope>
</reference>
<dbReference type="Gene3D" id="3.90.1710.10">
    <property type="entry name" value="Enterococcus faecalis V583 domain"/>
    <property type="match status" value="1"/>
</dbReference>
<protein>
    <recommendedName>
        <fullName evidence="2">Membrane protein FdrA</fullName>
    </recommendedName>
</protein>
<accession>A0A644XWZ8</accession>
<dbReference type="Gene3D" id="3.90.1700.10">
    <property type="entry name" value="v583 domain like"/>
    <property type="match status" value="1"/>
</dbReference>
<proteinExistence type="predicted"/>
<evidence type="ECO:0000313" key="1">
    <source>
        <dbReference type="EMBL" id="MPM20776.1"/>
    </source>
</evidence>
<name>A0A644XWZ8_9ZZZZ</name>
<dbReference type="EMBL" id="VSSQ01003456">
    <property type="protein sequence ID" value="MPM20776.1"/>
    <property type="molecule type" value="Genomic_DNA"/>
</dbReference>
<evidence type="ECO:0008006" key="2">
    <source>
        <dbReference type="Google" id="ProtNLM"/>
    </source>
</evidence>
<dbReference type="Pfam" id="PF06545">
    <property type="entry name" value="AllG"/>
    <property type="match status" value="1"/>
</dbReference>
<dbReference type="InterPro" id="IPR009499">
    <property type="entry name" value="AllG-like"/>
</dbReference>
<sequence>MSKLNELFDQKLHVVNFGIESFYDDLVSQKVDAVHVDWKPVAGGDKTAAANLRKLKKPDLAAKIDAANEEALERILTAQPTIVGLGIAGEVIPGMTKQTILHAGPPVTWARMSGPQRGAVMGGLIYEGLAKDAAEAEALAASGKITFDPCHMHDAVGPMAGVVTYRMPVWILENKTFGNRAYCTINEGLGKVLRFGAYDDEVLTRLRWMERELYPVLKDALAIKGEIDVKVLVAKLLQMGDEAHNRNEAGTSLLLRELVPAIMNCDRPLAQKVAAFNFINGNNHTFLNISMPAMKCTLDPIFDIPYCTVVASMCRNGTDFGIRVAGLGKDRWFAAEAEMVKGLYFPGYSEADAARDLGDSCITETAGIGGFCMAAAPAIVQFVGGQVSDSINYSTRMYEITVGEGRSYKIPALDFRGSPTGVDIRKVIETGIRPVINTGIAHKNPGVGQVGAGIVYPPEDCFKQALAACAEAWA</sequence>
<dbReference type="Gene3D" id="1.10.10.660">
    <property type="entry name" value="conserved protein of unknown function from Enterococcus faecalis V583"/>
    <property type="match status" value="1"/>
</dbReference>
<gene>
    <name evidence="1" type="ORF">SDC9_67212</name>
</gene>